<sequence length="205" mass="21778">MSHLALLVLCAAAALPGRCRGADGEVPEDLQQAPEGQCAYFKDGGLLHMQHYVCCNDCDENNGQPVCGKTTYLASAKGAYCGPCGQDLGAGEPVSTFRCGGCEGQAAVRERCDKRYIYAGAAFCWLHSKCLELRCERAALAAAQGDGSDDEPYCGDGRCDRGRGEDGSSCPFDCCPYVNDTECRHPHHCSKCPPVCCAEPGCCLD</sequence>
<dbReference type="InParanoid" id="C3XTP4"/>
<dbReference type="Proteomes" id="UP000001554">
    <property type="component" value="Chromosome 14"/>
</dbReference>
<reference evidence="4" key="3">
    <citation type="submission" date="2025-04" db="UniProtKB">
        <authorList>
            <consortium name="RefSeq"/>
        </authorList>
    </citation>
    <scope>IDENTIFICATION</scope>
    <source>
        <strain evidence="4">S238N-H82</strain>
        <tissue evidence="4">Testes</tissue>
    </source>
</reference>
<reference evidence="2" key="1">
    <citation type="journal article" date="2008" name="Nature">
        <title>The amphioxus genome and the evolution of the chordate karyotype.</title>
        <authorList>
            <consortium name="US DOE Joint Genome Institute (JGI-PGF)"/>
            <person name="Putnam N.H."/>
            <person name="Butts T."/>
            <person name="Ferrier D.E.K."/>
            <person name="Furlong R.F."/>
            <person name="Hellsten U."/>
            <person name="Kawashima T."/>
            <person name="Robinson-Rechavi M."/>
            <person name="Shoguchi E."/>
            <person name="Terry A."/>
            <person name="Yu J.-K."/>
            <person name="Benito-Gutierrez E.L."/>
            <person name="Dubchak I."/>
            <person name="Garcia-Fernandez J."/>
            <person name="Gibson-Brown J.J."/>
            <person name="Grigoriev I.V."/>
            <person name="Horton A.C."/>
            <person name="de Jong P.J."/>
            <person name="Jurka J."/>
            <person name="Kapitonov V.V."/>
            <person name="Kohara Y."/>
            <person name="Kuroki Y."/>
            <person name="Lindquist E."/>
            <person name="Lucas S."/>
            <person name="Osoegawa K."/>
            <person name="Pennacchio L.A."/>
            <person name="Salamov A.A."/>
            <person name="Satou Y."/>
            <person name="Sauka-Spengler T."/>
            <person name="Schmutz J."/>
            <person name="Shin-I T."/>
            <person name="Toyoda A."/>
            <person name="Bronner-Fraser M."/>
            <person name="Fujiyama A."/>
            <person name="Holland L.Z."/>
            <person name="Holland P.W.H."/>
            <person name="Satoh N."/>
            <person name="Rokhsar D.S."/>
        </authorList>
    </citation>
    <scope>NUCLEOTIDE SEQUENCE [LARGE SCALE GENOMIC DNA]</scope>
    <source>
        <strain evidence="2">S238N-H82</strain>
        <tissue evidence="2">Testes</tissue>
    </source>
</reference>
<dbReference type="EMBL" id="GG666463">
    <property type="protein sequence ID" value="EEN68670.1"/>
    <property type="molecule type" value="Genomic_DNA"/>
</dbReference>
<proteinExistence type="predicted"/>
<dbReference type="GeneID" id="118429969"/>
<evidence type="ECO:0000313" key="4">
    <source>
        <dbReference type="RefSeq" id="XP_035696509.1"/>
    </source>
</evidence>
<dbReference type="OMA" id="DEPYCGD"/>
<reference evidence="3" key="2">
    <citation type="journal article" date="2020" name="Nat. Ecol. Evol.">
        <title>Deeply conserved synteny resolves early events in vertebrate evolution.</title>
        <authorList>
            <person name="Simakov O."/>
            <person name="Marletaz F."/>
            <person name="Yue J.X."/>
            <person name="O'Connell B."/>
            <person name="Jenkins J."/>
            <person name="Brandt A."/>
            <person name="Calef R."/>
            <person name="Tung C.H."/>
            <person name="Huang T.K."/>
            <person name="Schmutz J."/>
            <person name="Satoh N."/>
            <person name="Yu J.K."/>
            <person name="Putnam N.H."/>
            <person name="Green R.E."/>
            <person name="Rokhsar D.S."/>
        </authorList>
    </citation>
    <scope>NUCLEOTIDE SEQUENCE [LARGE SCALE GENOMIC DNA]</scope>
    <source>
        <strain evidence="3">S238N-H82</strain>
    </source>
</reference>
<evidence type="ECO:0000313" key="2">
    <source>
        <dbReference type="EMBL" id="EEN68670.1"/>
    </source>
</evidence>
<feature type="chain" id="PRO_5044729099" evidence="1">
    <location>
        <begin position="22"/>
        <end position="205"/>
    </location>
</feature>
<evidence type="ECO:0000256" key="1">
    <source>
        <dbReference type="SAM" id="SignalP"/>
    </source>
</evidence>
<name>C3XTP4_BRAFL</name>
<keyword evidence="1" id="KW-0732">Signal</keyword>
<protein>
    <submittedName>
        <fullName evidence="4">Uncharacterized protein LOC118429969</fullName>
    </submittedName>
</protein>
<gene>
    <name evidence="4" type="primary">LOC118429969</name>
    <name evidence="2" type="ORF">BRAFLDRAFT_78708</name>
</gene>
<dbReference type="RefSeq" id="XP_035696509.1">
    <property type="nucleotide sequence ID" value="XM_035840616.1"/>
</dbReference>
<accession>C3XTP4</accession>
<dbReference type="AlphaFoldDB" id="C3XTP4"/>
<dbReference type="KEGG" id="bfo:118429969"/>
<evidence type="ECO:0000313" key="3">
    <source>
        <dbReference type="Proteomes" id="UP000001554"/>
    </source>
</evidence>
<dbReference type="eggNOG" id="ENOG502T004">
    <property type="taxonomic scope" value="Eukaryota"/>
</dbReference>
<keyword evidence="3" id="KW-1185">Reference proteome</keyword>
<organism>
    <name type="scientific">Branchiostoma floridae</name>
    <name type="common">Florida lancelet</name>
    <name type="synonym">Amphioxus</name>
    <dbReference type="NCBI Taxonomy" id="7739"/>
    <lineage>
        <taxon>Eukaryota</taxon>
        <taxon>Metazoa</taxon>
        <taxon>Chordata</taxon>
        <taxon>Cephalochordata</taxon>
        <taxon>Leptocardii</taxon>
        <taxon>Amphioxiformes</taxon>
        <taxon>Branchiostomatidae</taxon>
        <taxon>Branchiostoma</taxon>
    </lineage>
</organism>
<dbReference type="OrthoDB" id="10038992at2759"/>
<feature type="signal peptide" evidence="1">
    <location>
        <begin position="1"/>
        <end position="21"/>
    </location>
</feature>